<accession>A0A370P762</accession>
<evidence type="ECO:0000313" key="2">
    <source>
        <dbReference type="Proteomes" id="UP000254937"/>
    </source>
</evidence>
<keyword evidence="2" id="KW-1185">Reference proteome</keyword>
<sequence length="113" mass="12639">MPPESVLQFYFALWLGVISRNPCNQVYLIDFLRNCPSLKDNPPSLSSCSADTRTNRLINDPASRLQMFSAVGRLVAEKVLRQMKGSIPSSMWSSVTLSRTYRTGQNLAQVLEG</sequence>
<dbReference type="AlphaFoldDB" id="A0A370P762"/>
<gene>
    <name evidence="1" type="ORF">M752DRAFT_88830</name>
</gene>
<dbReference type="Proteomes" id="UP000254937">
    <property type="component" value="Unassembled WGS sequence"/>
</dbReference>
<dbReference type="EMBL" id="KZ851869">
    <property type="protein sequence ID" value="RDK37696.1"/>
    <property type="molecule type" value="Genomic_DNA"/>
</dbReference>
<reference evidence="1 2" key="1">
    <citation type="submission" date="2018-07" db="EMBL/GenBank/DDBJ databases">
        <title>Section-level genome sequencing of Aspergillus section Nigri to investigate inter- and intra-species variation.</title>
        <authorList>
            <consortium name="DOE Joint Genome Institute"/>
            <person name="Vesth T.C."/>
            <person name="Nybo J.L."/>
            <person name="Theobald S."/>
            <person name="Frisvad J.C."/>
            <person name="Larsen T.O."/>
            <person name="Nielsen K.F."/>
            <person name="Hoof J.B."/>
            <person name="Brandl J."/>
            <person name="Salamov A."/>
            <person name="Riley R."/>
            <person name="Gladden J.M."/>
            <person name="Phatale P."/>
            <person name="Nielsen M.T."/>
            <person name="Lyhne E.K."/>
            <person name="Kogle M.E."/>
            <person name="Strasser K."/>
            <person name="McDonnell E."/>
            <person name="Barry K."/>
            <person name="Clum A."/>
            <person name="Chen C."/>
            <person name="Nolan M."/>
            <person name="Sandor L."/>
            <person name="Kuo A."/>
            <person name="Lipzen A."/>
            <person name="Hainaut M."/>
            <person name="Drula E."/>
            <person name="Tsang A."/>
            <person name="Magnuson J.K."/>
            <person name="Henrissat B."/>
            <person name="Wiebenga A."/>
            <person name="Simmons B.A."/>
            <person name="Makela M.R."/>
            <person name="De vries R.P."/>
            <person name="Grigoriev I.V."/>
            <person name="Mortensen U.H."/>
            <person name="Baker S.E."/>
            <person name="Andersen M.R."/>
        </authorList>
    </citation>
    <scope>NUCLEOTIDE SEQUENCE [LARGE SCALE GENOMIC DNA]</scope>
    <source>
        <strain evidence="1 2">ATCC 13157</strain>
    </source>
</reference>
<evidence type="ECO:0000313" key="1">
    <source>
        <dbReference type="EMBL" id="RDK37696.1"/>
    </source>
</evidence>
<organism evidence="1 2">
    <name type="scientific">Aspergillus phoenicis ATCC 13157</name>
    <dbReference type="NCBI Taxonomy" id="1353007"/>
    <lineage>
        <taxon>Eukaryota</taxon>
        <taxon>Fungi</taxon>
        <taxon>Dikarya</taxon>
        <taxon>Ascomycota</taxon>
        <taxon>Pezizomycotina</taxon>
        <taxon>Eurotiomycetes</taxon>
        <taxon>Eurotiomycetidae</taxon>
        <taxon>Eurotiales</taxon>
        <taxon>Aspergillaceae</taxon>
        <taxon>Aspergillus</taxon>
    </lineage>
</organism>
<proteinExistence type="predicted"/>
<name>A0A370P762_ASPPH</name>
<protein>
    <submittedName>
        <fullName evidence="1">Uncharacterized protein</fullName>
    </submittedName>
</protein>